<gene>
    <name evidence="2" type="ORF">AX774_g7369</name>
</gene>
<feature type="non-terminal residue" evidence="2">
    <location>
        <position position="48"/>
    </location>
</feature>
<feature type="compositionally biased region" description="Polar residues" evidence="1">
    <location>
        <begin position="1"/>
        <end position="10"/>
    </location>
</feature>
<proteinExistence type="predicted"/>
<evidence type="ECO:0000313" key="3">
    <source>
        <dbReference type="Proteomes" id="UP000188320"/>
    </source>
</evidence>
<dbReference type="EMBL" id="LSSK01001628">
    <property type="protein sequence ID" value="OMH79224.1"/>
    <property type="molecule type" value="Genomic_DNA"/>
</dbReference>
<name>A0A1R1PE15_ZANCU</name>
<evidence type="ECO:0000313" key="2">
    <source>
        <dbReference type="EMBL" id="OMH79224.1"/>
    </source>
</evidence>
<organism evidence="2 3">
    <name type="scientific">Zancudomyces culisetae</name>
    <name type="common">Gut fungus</name>
    <name type="synonym">Smittium culisetae</name>
    <dbReference type="NCBI Taxonomy" id="1213189"/>
    <lineage>
        <taxon>Eukaryota</taxon>
        <taxon>Fungi</taxon>
        <taxon>Fungi incertae sedis</taxon>
        <taxon>Zoopagomycota</taxon>
        <taxon>Kickxellomycotina</taxon>
        <taxon>Harpellomycetes</taxon>
        <taxon>Harpellales</taxon>
        <taxon>Legeriomycetaceae</taxon>
        <taxon>Zancudomyces</taxon>
    </lineage>
</organism>
<dbReference type="AlphaFoldDB" id="A0A1R1PE15"/>
<feature type="region of interest" description="Disordered" evidence="1">
    <location>
        <begin position="1"/>
        <end position="35"/>
    </location>
</feature>
<feature type="compositionally biased region" description="Basic residues" evidence="1">
    <location>
        <begin position="22"/>
        <end position="35"/>
    </location>
</feature>
<reference evidence="3" key="1">
    <citation type="submission" date="2017-01" db="EMBL/GenBank/DDBJ databases">
        <authorList>
            <person name="Wang Y."/>
            <person name="White M."/>
            <person name="Kvist S."/>
            <person name="Moncalvo J.-M."/>
        </authorList>
    </citation>
    <scope>NUCLEOTIDE SEQUENCE [LARGE SCALE GENOMIC DNA]</scope>
    <source>
        <strain evidence="3">COL-18-3</strain>
    </source>
</reference>
<comment type="caution">
    <text evidence="2">The sequence shown here is derived from an EMBL/GenBank/DDBJ whole genome shotgun (WGS) entry which is preliminary data.</text>
</comment>
<keyword evidence="3" id="KW-1185">Reference proteome</keyword>
<accession>A0A1R1PE15</accession>
<sequence length="48" mass="5484">MVISQRSSALRDSADLDVKHQPSIRRNRLKKTPHSNHRVLLSLGPVIR</sequence>
<dbReference type="Proteomes" id="UP000188320">
    <property type="component" value="Unassembled WGS sequence"/>
</dbReference>
<protein>
    <submittedName>
        <fullName evidence="2">Uncharacterized protein</fullName>
    </submittedName>
</protein>
<evidence type="ECO:0000256" key="1">
    <source>
        <dbReference type="SAM" id="MobiDB-lite"/>
    </source>
</evidence>